<dbReference type="InterPro" id="IPR050377">
    <property type="entry name" value="Radical_SAM_PqqE_MftC-like"/>
</dbReference>
<evidence type="ECO:0000256" key="5">
    <source>
        <dbReference type="ARBA" id="ARBA00023014"/>
    </source>
</evidence>
<evidence type="ECO:0000256" key="2">
    <source>
        <dbReference type="ARBA" id="ARBA00022691"/>
    </source>
</evidence>
<dbReference type="InterPro" id="IPR007197">
    <property type="entry name" value="rSAM"/>
</dbReference>
<keyword evidence="3" id="KW-0479">Metal-binding</keyword>
<keyword evidence="2" id="KW-0949">S-adenosyl-L-methionine</keyword>
<gene>
    <name evidence="7" type="ORF">C725_2882</name>
</gene>
<dbReference type="PANTHER" id="PTHR11228:SF22">
    <property type="entry name" value="PEPTIDE BIOSYNTHESIS PROTEIN YYDG-RELATED"/>
    <property type="match status" value="1"/>
</dbReference>
<evidence type="ECO:0000256" key="4">
    <source>
        <dbReference type="ARBA" id="ARBA00023004"/>
    </source>
</evidence>
<dbReference type="RefSeq" id="WP_008603846.1">
    <property type="nucleotide sequence ID" value="NZ_AMRV01000017.1"/>
</dbReference>
<dbReference type="GO" id="GO:0003824">
    <property type="term" value="F:catalytic activity"/>
    <property type="evidence" value="ECO:0007669"/>
    <property type="project" value="InterPro"/>
</dbReference>
<protein>
    <submittedName>
        <fullName evidence="7">Radical SAM domain protein</fullName>
    </submittedName>
</protein>
<dbReference type="InterPro" id="IPR058240">
    <property type="entry name" value="rSAM_sf"/>
</dbReference>
<name>M2S8M0_9SPHN</name>
<evidence type="ECO:0000256" key="3">
    <source>
        <dbReference type="ARBA" id="ARBA00022723"/>
    </source>
</evidence>
<comment type="cofactor">
    <cofactor evidence="1">
        <name>[4Fe-4S] cluster</name>
        <dbReference type="ChEBI" id="CHEBI:49883"/>
    </cofactor>
</comment>
<dbReference type="Proteomes" id="UP000011717">
    <property type="component" value="Unassembled WGS sequence"/>
</dbReference>
<proteinExistence type="predicted"/>
<comment type="caution">
    <text evidence="7">The sequence shown here is derived from an EMBL/GenBank/DDBJ whole genome shotgun (WGS) entry which is preliminary data.</text>
</comment>
<dbReference type="CDD" id="cd01335">
    <property type="entry name" value="Radical_SAM"/>
    <property type="match status" value="1"/>
</dbReference>
<dbReference type="OrthoDB" id="9810775at2"/>
<dbReference type="Pfam" id="PF04055">
    <property type="entry name" value="Radical_SAM"/>
    <property type="match status" value="1"/>
</dbReference>
<evidence type="ECO:0000256" key="1">
    <source>
        <dbReference type="ARBA" id="ARBA00001966"/>
    </source>
</evidence>
<sequence length="311" mass="34106">MDASTALPPPFSDPHLTAKGEERAAVRFRALDTLWLNTGTLCNLECRGCYIESSPRNDRLAYLKRDDAARMLDEIARDGHPVRLIGITGGEPFMNPQIDGILEDCLTAGHAVLILTNAMVPMRHHRDALCRLNAAHPGQLTLRVSLDHYDPARHEKERGPRSFAPAMEGLRWLSQHGFAITAAGRTFWDEDESSLRRGYARLFAAERIAIDAADPQALVLFPEMDAGADTPEITTACWQILGKDPGTLMCAHERMLVRRRGAETATLTACTLLPYQSEFDLGPTIASAARLVPLNHPHCSKFCVLGGGSCG</sequence>
<evidence type="ECO:0000313" key="8">
    <source>
        <dbReference type="Proteomes" id="UP000011717"/>
    </source>
</evidence>
<evidence type="ECO:0000259" key="6">
    <source>
        <dbReference type="Pfam" id="PF04055"/>
    </source>
</evidence>
<reference evidence="7 8" key="1">
    <citation type="journal article" date="2013" name="Genome Announc.">
        <title>Draft Genome Sequence of Strain JLT2015T, Belonging to the Family Sphingomonadaceae of the Alphaproteobacteria.</title>
        <authorList>
            <person name="Tang K."/>
            <person name="Liu K."/>
            <person name="Li S."/>
            <person name="Jiao N."/>
        </authorList>
    </citation>
    <scope>NUCLEOTIDE SEQUENCE [LARGE SCALE GENOMIC DNA]</scope>
    <source>
        <strain evidence="7 8">JLT2015</strain>
    </source>
</reference>
<dbReference type="SFLD" id="SFLDG01067">
    <property type="entry name" value="SPASM/twitch_domain_containing"/>
    <property type="match status" value="1"/>
</dbReference>
<organism evidence="7 8">
    <name type="scientific">Pacificimonas flava</name>
    <dbReference type="NCBI Taxonomy" id="1234595"/>
    <lineage>
        <taxon>Bacteria</taxon>
        <taxon>Pseudomonadati</taxon>
        <taxon>Pseudomonadota</taxon>
        <taxon>Alphaproteobacteria</taxon>
        <taxon>Sphingomonadales</taxon>
        <taxon>Sphingosinicellaceae</taxon>
        <taxon>Pacificimonas</taxon>
    </lineage>
</organism>
<keyword evidence="8" id="KW-1185">Reference proteome</keyword>
<keyword evidence="5" id="KW-0411">Iron-sulfur</keyword>
<dbReference type="Gene3D" id="3.20.20.70">
    <property type="entry name" value="Aldolase class I"/>
    <property type="match status" value="1"/>
</dbReference>
<feature type="domain" description="Radical SAM core" evidence="6">
    <location>
        <begin position="37"/>
        <end position="179"/>
    </location>
</feature>
<accession>M2S8M0</accession>
<dbReference type="GO" id="GO:0046872">
    <property type="term" value="F:metal ion binding"/>
    <property type="evidence" value="ECO:0007669"/>
    <property type="project" value="UniProtKB-KW"/>
</dbReference>
<dbReference type="PANTHER" id="PTHR11228">
    <property type="entry name" value="RADICAL SAM DOMAIN PROTEIN"/>
    <property type="match status" value="1"/>
</dbReference>
<dbReference type="SUPFAM" id="SSF102114">
    <property type="entry name" value="Radical SAM enzymes"/>
    <property type="match status" value="1"/>
</dbReference>
<keyword evidence="4" id="KW-0408">Iron</keyword>
<dbReference type="PATRIC" id="fig|1234595.3.peg.2885"/>
<dbReference type="InterPro" id="IPR013785">
    <property type="entry name" value="Aldolase_TIM"/>
</dbReference>
<dbReference type="SFLD" id="SFLDS00029">
    <property type="entry name" value="Radical_SAM"/>
    <property type="match status" value="1"/>
</dbReference>
<dbReference type="EMBL" id="AMRV01000017">
    <property type="protein sequence ID" value="EMD81725.1"/>
    <property type="molecule type" value="Genomic_DNA"/>
</dbReference>
<evidence type="ECO:0000313" key="7">
    <source>
        <dbReference type="EMBL" id="EMD81725.1"/>
    </source>
</evidence>
<dbReference type="AlphaFoldDB" id="M2S8M0"/>
<dbReference type="GO" id="GO:0051536">
    <property type="term" value="F:iron-sulfur cluster binding"/>
    <property type="evidence" value="ECO:0007669"/>
    <property type="project" value="UniProtKB-KW"/>
</dbReference>